<protein>
    <submittedName>
        <fullName evidence="1">Uncharacterized protein</fullName>
    </submittedName>
</protein>
<dbReference type="AlphaFoldDB" id="A0A1V3NN39"/>
<dbReference type="STRING" id="108003.B1C78_04995"/>
<gene>
    <name evidence="1" type="ORF">B1C78_04995</name>
</gene>
<accession>A0A1V3NN39</accession>
<organism evidence="1 2">
    <name type="scientific">Thioalkalivibrio denitrificans</name>
    <dbReference type="NCBI Taxonomy" id="108003"/>
    <lineage>
        <taxon>Bacteria</taxon>
        <taxon>Pseudomonadati</taxon>
        <taxon>Pseudomonadota</taxon>
        <taxon>Gammaproteobacteria</taxon>
        <taxon>Chromatiales</taxon>
        <taxon>Ectothiorhodospiraceae</taxon>
        <taxon>Thioalkalivibrio</taxon>
    </lineage>
</organism>
<evidence type="ECO:0000313" key="2">
    <source>
        <dbReference type="Proteomes" id="UP000189462"/>
    </source>
</evidence>
<dbReference type="Proteomes" id="UP000189462">
    <property type="component" value="Unassembled WGS sequence"/>
</dbReference>
<reference evidence="1 2" key="1">
    <citation type="submission" date="2017-02" db="EMBL/GenBank/DDBJ databases">
        <title>Genomic diversity within the haloalkaliphilic genus Thioalkalivibrio.</title>
        <authorList>
            <person name="Ahn A.-C."/>
            <person name="Meier-Kolthoff J."/>
            <person name="Overmars L."/>
            <person name="Richter M."/>
            <person name="Woyke T."/>
            <person name="Sorokin D.Y."/>
            <person name="Muyzer G."/>
        </authorList>
    </citation>
    <scope>NUCLEOTIDE SEQUENCE [LARGE SCALE GENOMIC DNA]</scope>
    <source>
        <strain evidence="1 2">ALJD</strain>
    </source>
</reference>
<keyword evidence="2" id="KW-1185">Reference proteome</keyword>
<comment type="caution">
    <text evidence="1">The sequence shown here is derived from an EMBL/GenBank/DDBJ whole genome shotgun (WGS) entry which is preliminary data.</text>
</comment>
<proteinExistence type="predicted"/>
<dbReference type="EMBL" id="MVBK01000028">
    <property type="protein sequence ID" value="OOG26424.1"/>
    <property type="molecule type" value="Genomic_DNA"/>
</dbReference>
<sequence>MEEQKVKEIVNAIYEAAGVQRQFSGSVNDRVAEVVGIMLHELGRCSDVFAWVPRPPAGKATITWIARNISRSMVDRLRDSDSLTCLRGVVHRWGGQLQRAGMGL</sequence>
<evidence type="ECO:0000313" key="1">
    <source>
        <dbReference type="EMBL" id="OOG26424.1"/>
    </source>
</evidence>
<name>A0A1V3NN39_9GAMM</name>